<evidence type="ECO:0000313" key="2">
    <source>
        <dbReference type="Proteomes" id="UP000799770"/>
    </source>
</evidence>
<organism evidence="1 2">
    <name type="scientific">Lophiotrema nucula</name>
    <dbReference type="NCBI Taxonomy" id="690887"/>
    <lineage>
        <taxon>Eukaryota</taxon>
        <taxon>Fungi</taxon>
        <taxon>Dikarya</taxon>
        <taxon>Ascomycota</taxon>
        <taxon>Pezizomycotina</taxon>
        <taxon>Dothideomycetes</taxon>
        <taxon>Pleosporomycetidae</taxon>
        <taxon>Pleosporales</taxon>
        <taxon>Lophiotremataceae</taxon>
        <taxon>Lophiotrema</taxon>
    </lineage>
</organism>
<accession>A0A6A5ZLW5</accession>
<dbReference type="Gene3D" id="3.40.50.150">
    <property type="entry name" value="Vaccinia Virus protein VP39"/>
    <property type="match status" value="1"/>
</dbReference>
<gene>
    <name evidence="1" type="ORF">BDV96DRAFT_683827</name>
</gene>
<name>A0A6A5ZLW5_9PLEO</name>
<dbReference type="InterPro" id="IPR051654">
    <property type="entry name" value="Meroterpenoid_MTases"/>
</dbReference>
<evidence type="ECO:0000313" key="1">
    <source>
        <dbReference type="EMBL" id="KAF2120379.1"/>
    </source>
</evidence>
<dbReference type="OrthoDB" id="2094832at2759"/>
<protein>
    <submittedName>
        <fullName evidence="1">Uncharacterized protein</fullName>
    </submittedName>
</protein>
<dbReference type="PANTHER" id="PTHR35897">
    <property type="entry name" value="METHYLTRANSFERASE AUSD"/>
    <property type="match status" value="1"/>
</dbReference>
<dbReference type="PANTHER" id="PTHR35897:SF2">
    <property type="entry name" value="METHYLTRANSFERASE DOMAIN-CONTAINING PROTEIN"/>
    <property type="match status" value="1"/>
</dbReference>
<keyword evidence="2" id="KW-1185">Reference proteome</keyword>
<proteinExistence type="predicted"/>
<sequence>MASQNLPAPVAIPENLTQLPWYLPSIGTRLTDGFRALLSEYANIPEELQCEHIYQARDAAFQTFPLATIGEFWFLTLGLSEHPKYTLLVERLKLASTIKRPILVDIGTCIGQDLRKLVYDGAIPEQFVGIDIFADFAEVGYSFFKDKTLMGNCFETADIFETNEQDYLNRTLGSWDVVTSSLFLHAFDLANQFKAITKMFKLVKGRGSCILGLTGADLNGQDVPVLPPLVPEGVKKSRYVHSTETLTELFKAVSESLGLEVSIETGYQEDVDSVYTQAIQTSFFATSNARILFYFVEIL</sequence>
<dbReference type="Proteomes" id="UP000799770">
    <property type="component" value="Unassembled WGS sequence"/>
</dbReference>
<dbReference type="AlphaFoldDB" id="A0A6A5ZLW5"/>
<dbReference type="EMBL" id="ML977314">
    <property type="protein sequence ID" value="KAF2120379.1"/>
    <property type="molecule type" value="Genomic_DNA"/>
</dbReference>
<dbReference type="SUPFAM" id="SSF53335">
    <property type="entry name" value="S-adenosyl-L-methionine-dependent methyltransferases"/>
    <property type="match status" value="1"/>
</dbReference>
<reference evidence="1" key="1">
    <citation type="journal article" date="2020" name="Stud. Mycol.">
        <title>101 Dothideomycetes genomes: a test case for predicting lifestyles and emergence of pathogens.</title>
        <authorList>
            <person name="Haridas S."/>
            <person name="Albert R."/>
            <person name="Binder M."/>
            <person name="Bloem J."/>
            <person name="Labutti K."/>
            <person name="Salamov A."/>
            <person name="Andreopoulos B."/>
            <person name="Baker S."/>
            <person name="Barry K."/>
            <person name="Bills G."/>
            <person name="Bluhm B."/>
            <person name="Cannon C."/>
            <person name="Castanera R."/>
            <person name="Culley D."/>
            <person name="Daum C."/>
            <person name="Ezra D."/>
            <person name="Gonzalez J."/>
            <person name="Henrissat B."/>
            <person name="Kuo A."/>
            <person name="Liang C."/>
            <person name="Lipzen A."/>
            <person name="Lutzoni F."/>
            <person name="Magnuson J."/>
            <person name="Mondo S."/>
            <person name="Nolan M."/>
            <person name="Ohm R."/>
            <person name="Pangilinan J."/>
            <person name="Park H.-J."/>
            <person name="Ramirez L."/>
            <person name="Alfaro M."/>
            <person name="Sun H."/>
            <person name="Tritt A."/>
            <person name="Yoshinaga Y."/>
            <person name="Zwiers L.-H."/>
            <person name="Turgeon B."/>
            <person name="Goodwin S."/>
            <person name="Spatafora J."/>
            <person name="Crous P."/>
            <person name="Grigoriev I."/>
        </authorList>
    </citation>
    <scope>NUCLEOTIDE SEQUENCE</scope>
    <source>
        <strain evidence="1">CBS 627.86</strain>
    </source>
</reference>
<dbReference type="InterPro" id="IPR029063">
    <property type="entry name" value="SAM-dependent_MTases_sf"/>
</dbReference>